<reference evidence="1 2" key="1">
    <citation type="submission" date="2020-08" db="EMBL/GenBank/DDBJ databases">
        <title>Bridging the membrane lipid divide: bacteria of the FCB group superphylum have the potential to synthesize archaeal ether lipids.</title>
        <authorList>
            <person name="Villanueva L."/>
            <person name="Von Meijenfeldt F.A.B."/>
            <person name="Westbye A.B."/>
            <person name="Yadav S."/>
            <person name="Hopmans E.C."/>
            <person name="Dutilh B.E."/>
            <person name="Sinninghe Damste J.S."/>
        </authorList>
    </citation>
    <scope>NUCLEOTIDE SEQUENCE [LARGE SCALE GENOMIC DNA]</scope>
    <source>
        <strain evidence="1">NIOZ-UU30</strain>
    </source>
</reference>
<dbReference type="EMBL" id="JACNJH010000176">
    <property type="protein sequence ID" value="MBC8362195.1"/>
    <property type="molecule type" value="Genomic_DNA"/>
</dbReference>
<evidence type="ECO:0000313" key="2">
    <source>
        <dbReference type="Proteomes" id="UP000603434"/>
    </source>
</evidence>
<protein>
    <submittedName>
        <fullName evidence="1">AAA-associated domain-containing protein</fullName>
    </submittedName>
</protein>
<evidence type="ECO:0000313" key="1">
    <source>
        <dbReference type="EMBL" id="MBC8362195.1"/>
    </source>
</evidence>
<organism evidence="1 2">
    <name type="scientific">Candidatus Desulfatibia profunda</name>
    <dbReference type="NCBI Taxonomy" id="2841695"/>
    <lineage>
        <taxon>Bacteria</taxon>
        <taxon>Pseudomonadati</taxon>
        <taxon>Thermodesulfobacteriota</taxon>
        <taxon>Desulfobacteria</taxon>
        <taxon>Desulfobacterales</taxon>
        <taxon>Desulfobacterales incertae sedis</taxon>
        <taxon>Candidatus Desulfatibia</taxon>
    </lineage>
</organism>
<gene>
    <name evidence="1" type="ORF">H8E23_12450</name>
</gene>
<comment type="caution">
    <text evidence="1">The sequence shown here is derived from an EMBL/GenBank/DDBJ whole genome shotgun (WGS) entry which is preliminary data.</text>
</comment>
<dbReference type="Gene3D" id="3.40.50.300">
    <property type="entry name" value="P-loop containing nucleotide triphosphate hydrolases"/>
    <property type="match status" value="1"/>
</dbReference>
<name>A0A8J6THR8_9BACT</name>
<sequence length="943" mass="106135">MGRLKILAKEGCPRTGSKLLEKLIFEVLGRYGYRPNRTLRISDAGLDIEMEGKHSASGSPFYAECSYRETAVTAIELQAFYGRYMTRWHQNNECHGLFAALPGIDNAARKFYQEHLEKNPQVTFRLYEEKQILKALTDTLDVVRPDTIARRIARKTGTPGDCFLLFTEKGFFWAQHVIGHGSGAARRIAIFDPKGNVLADTPILDYLTRLYPELGDDDSIAVSSPTARQPGLFQDAGEIIEMQAGSECFEHRLPAAPRHFVGRRSYLEELDAFATNVVGRKTSCRGIVFAAPPGGGKSSLALAWIDRLRAKGHLAISIDTRSVSSPRSILRVANLVFRRFEDFCGQLQFAGDARPFARFEDAAEALLQIGQALEGNGKLMIIVFDQFEHVFSQPDIIQRLQDLLQKISDAQTNAVLGFAWNMDPVGLSAPWPDDPEKIITSFSKHISLDIFTAKESDELIDKLSEEIRQPVKKDLRFHLAEFSQGYPWLLKILCRRVIDLRQAGVPQSDIPRRLLSVNALFQEDVDRLPPETAATLRRIARAAPIRMLESSQHYDSEAVQGLIHQGHVIRIGNTYDVYGEIFKDFLTGRGAPVKDRFLLLAKIDQVLWATKILQKSNGVLGASKLKAHAALSATSFYRVIRDLNLLGLAKTDNDAIILEVRFPETTKDFEVSWRRHLRSRLQSNRQVLNLLTALKNNNSLTIADVSGILETLCAYMSAPRQAWLTYARILAQWMDAADLALLDSRNRKLIHYDAETEIREHHLLLPKRHGTRTPQIQYAPVESVAARLVQALRSDGSVDWKGFKKNTILRALATLEDLGFIQRKARLIKVLPEGLEFVSHPEKRPRLFARAALQLASFAAFMEILNARKNKSATLLALGLELRNKLGANWKQSTATTVAKIMLDWARNSQLAPGVFARARRGPIKGWKKKKDTQMPLFSERHK</sequence>
<dbReference type="Proteomes" id="UP000603434">
    <property type="component" value="Unassembled WGS sequence"/>
</dbReference>
<dbReference type="InterPro" id="IPR018632">
    <property type="entry name" value="AAA-associated_dom_C"/>
</dbReference>
<dbReference type="SUPFAM" id="SSF52540">
    <property type="entry name" value="P-loop containing nucleoside triphosphate hydrolases"/>
    <property type="match status" value="1"/>
</dbReference>
<dbReference type="AlphaFoldDB" id="A0A8J6THR8"/>
<accession>A0A8J6THR8</accession>
<dbReference type="InterPro" id="IPR027417">
    <property type="entry name" value="P-loop_NTPase"/>
</dbReference>
<proteinExistence type="predicted"/>
<dbReference type="Pfam" id="PF09821">
    <property type="entry name" value="AAA_assoc_C"/>
    <property type="match status" value="1"/>
</dbReference>